<dbReference type="InterPro" id="IPR010065">
    <property type="entry name" value="AA_ABC_transptr_permease_3TM"/>
</dbReference>
<feature type="domain" description="ABC transmembrane type-1" evidence="14">
    <location>
        <begin position="79"/>
        <end position="285"/>
    </location>
</feature>
<dbReference type="InterPro" id="IPR035906">
    <property type="entry name" value="MetI-like_sf"/>
</dbReference>
<name>A0A0A3Z520_9GAMM</name>
<dbReference type="PANTHER" id="PTHR30614:SF0">
    <property type="entry name" value="L-CYSTINE TRANSPORT SYSTEM PERMEASE PROTEIN TCYL"/>
    <property type="match status" value="1"/>
</dbReference>
<dbReference type="InterPro" id="IPR000515">
    <property type="entry name" value="MetI-like"/>
</dbReference>
<protein>
    <recommendedName>
        <fullName evidence="12">Glutamate/aspartate import permease protein GltK</fullName>
    </recommendedName>
</protein>
<dbReference type="GO" id="GO:0022857">
    <property type="term" value="F:transmembrane transporter activity"/>
    <property type="evidence" value="ECO:0007669"/>
    <property type="project" value="InterPro"/>
</dbReference>
<evidence type="ECO:0000313" key="15">
    <source>
        <dbReference type="EMBL" id="KGT92864.1"/>
    </source>
</evidence>
<dbReference type="NCBIfam" id="TIGR01726">
    <property type="entry name" value="HEQRo_perm_3TM"/>
    <property type="match status" value="1"/>
</dbReference>
<evidence type="ECO:0000313" key="16">
    <source>
        <dbReference type="Proteomes" id="UP000030351"/>
    </source>
</evidence>
<evidence type="ECO:0000256" key="6">
    <source>
        <dbReference type="ARBA" id="ARBA00022692"/>
    </source>
</evidence>
<dbReference type="PANTHER" id="PTHR30614">
    <property type="entry name" value="MEMBRANE COMPONENT OF AMINO ACID ABC TRANSPORTER"/>
    <property type="match status" value="1"/>
</dbReference>
<reference evidence="15 16" key="1">
    <citation type="submission" date="2014-10" db="EMBL/GenBank/DDBJ databases">
        <title>Genome sequence of Erwinia typographi M043b.</title>
        <authorList>
            <person name="Chan K.-G."/>
            <person name="Tan W.-S."/>
        </authorList>
    </citation>
    <scope>NUCLEOTIDE SEQUENCE [LARGE SCALE GENOMIC DNA]</scope>
    <source>
        <strain evidence="15 16">M043b</strain>
    </source>
</reference>
<comment type="similarity">
    <text evidence="2">Belongs to the binding-protein-dependent transport system permease family. HisMQ subfamily.</text>
</comment>
<comment type="subunit">
    <text evidence="11">The complex is composed of two ATP-binding proteins (GltL), two transmembrane proteins (GltJ and GltK) and a solute-binding protein (GltI).</text>
</comment>
<dbReference type="Gene3D" id="1.10.3720.10">
    <property type="entry name" value="MetI-like"/>
    <property type="match status" value="1"/>
</dbReference>
<organism evidence="15 16">
    <name type="scientific">Erwinia typographi</name>
    <dbReference type="NCBI Taxonomy" id="371042"/>
    <lineage>
        <taxon>Bacteria</taxon>
        <taxon>Pseudomonadati</taxon>
        <taxon>Pseudomonadota</taxon>
        <taxon>Gammaproteobacteria</taxon>
        <taxon>Enterobacterales</taxon>
        <taxon>Erwiniaceae</taxon>
        <taxon>Erwinia</taxon>
    </lineage>
</organism>
<dbReference type="STRING" id="371042.NG99_13055"/>
<keyword evidence="16" id="KW-1185">Reference proteome</keyword>
<evidence type="ECO:0000259" key="14">
    <source>
        <dbReference type="PROSITE" id="PS50928"/>
    </source>
</evidence>
<evidence type="ECO:0000256" key="5">
    <source>
        <dbReference type="ARBA" id="ARBA00022519"/>
    </source>
</evidence>
<keyword evidence="8 13" id="KW-1133">Transmembrane helix</keyword>
<feature type="transmembrane region" description="Helical" evidence="13">
    <location>
        <begin position="114"/>
        <end position="135"/>
    </location>
</feature>
<evidence type="ECO:0000256" key="3">
    <source>
        <dbReference type="ARBA" id="ARBA00022448"/>
    </source>
</evidence>
<evidence type="ECO:0000256" key="12">
    <source>
        <dbReference type="ARBA" id="ARBA00073645"/>
    </source>
</evidence>
<evidence type="ECO:0000256" key="10">
    <source>
        <dbReference type="ARBA" id="ARBA00060298"/>
    </source>
</evidence>
<dbReference type="GO" id="GO:0043190">
    <property type="term" value="C:ATP-binding cassette (ABC) transporter complex"/>
    <property type="evidence" value="ECO:0007669"/>
    <property type="project" value="InterPro"/>
</dbReference>
<evidence type="ECO:0000256" key="2">
    <source>
        <dbReference type="ARBA" id="ARBA00010072"/>
    </source>
</evidence>
<evidence type="ECO:0000256" key="7">
    <source>
        <dbReference type="ARBA" id="ARBA00022970"/>
    </source>
</evidence>
<dbReference type="CDD" id="cd06261">
    <property type="entry name" value="TM_PBP2"/>
    <property type="match status" value="1"/>
</dbReference>
<dbReference type="SUPFAM" id="SSF161098">
    <property type="entry name" value="MetI-like"/>
    <property type="match status" value="1"/>
</dbReference>
<dbReference type="OrthoDB" id="9814550at2"/>
<keyword evidence="9 13" id="KW-0472">Membrane</keyword>
<dbReference type="AlphaFoldDB" id="A0A0A3Z520"/>
<feature type="transmembrane region" description="Helical" evidence="13">
    <location>
        <begin position="263"/>
        <end position="284"/>
    </location>
</feature>
<sequence>MFRGTKVTQTQLLNRQIMRDKNEMEAKPVVPLKHHGRWVAAILILVIAAGLVVSMVTNPRFHWSVVAQYLFDDSILSGLMATVWLTLGAMAIGMVLGTLLALMRMSKNPVLNSIAFAYLWAFRGTPLLVQLIFWFNLSALYPEITLGFPIGPNLGVFDANQFITVYVAALLGLGLNEGAYMSEIVRAGLNSVPNGQREAAEALGMSGGRVMMKIILPQAMRIIIPPTGNQLIGMLKTTSLVSVIALQELLYSAQLIYTANFQTIPLLIVASIWYLLLTSVLSVLQHYVERYFARSEHSSLAASTEAKPEDETLRSA</sequence>
<comment type="subcellular location">
    <subcellularLocation>
        <location evidence="1">Cell inner membrane</location>
        <topology evidence="1">Multi-pass membrane protein</topology>
    </subcellularLocation>
    <subcellularLocation>
        <location evidence="13">Cell membrane</location>
        <topology evidence="13">Multi-pass membrane protein</topology>
    </subcellularLocation>
</comment>
<feature type="transmembrane region" description="Helical" evidence="13">
    <location>
        <begin position="155"/>
        <end position="176"/>
    </location>
</feature>
<keyword evidence="6 13" id="KW-0812">Transmembrane</keyword>
<dbReference type="InterPro" id="IPR043429">
    <property type="entry name" value="ArtM/GltK/GlnP/TcyL/YhdX-like"/>
</dbReference>
<comment type="function">
    <text evidence="10">Part of the ABC transporter complex GltIJKL involved in glutamate and aspartate uptake. Probably responsible for the translocation of the substrate across the membrane.</text>
</comment>
<evidence type="ECO:0000256" key="4">
    <source>
        <dbReference type="ARBA" id="ARBA00022475"/>
    </source>
</evidence>
<keyword evidence="7" id="KW-0029">Amino-acid transport</keyword>
<evidence type="ECO:0000256" key="11">
    <source>
        <dbReference type="ARBA" id="ARBA00062718"/>
    </source>
</evidence>
<dbReference type="Pfam" id="PF00528">
    <property type="entry name" value="BPD_transp_1"/>
    <property type="match status" value="1"/>
</dbReference>
<evidence type="ECO:0000256" key="9">
    <source>
        <dbReference type="ARBA" id="ARBA00023136"/>
    </source>
</evidence>
<dbReference type="Proteomes" id="UP000030351">
    <property type="component" value="Unassembled WGS sequence"/>
</dbReference>
<evidence type="ECO:0000256" key="13">
    <source>
        <dbReference type="RuleBase" id="RU363032"/>
    </source>
</evidence>
<dbReference type="GO" id="GO:0006865">
    <property type="term" value="P:amino acid transport"/>
    <property type="evidence" value="ECO:0007669"/>
    <property type="project" value="UniProtKB-KW"/>
</dbReference>
<dbReference type="PROSITE" id="PS50928">
    <property type="entry name" value="ABC_TM1"/>
    <property type="match status" value="1"/>
</dbReference>
<keyword evidence="4" id="KW-1003">Cell membrane</keyword>
<proteinExistence type="inferred from homology"/>
<keyword evidence="5" id="KW-0997">Cell inner membrane</keyword>
<evidence type="ECO:0000256" key="8">
    <source>
        <dbReference type="ARBA" id="ARBA00022989"/>
    </source>
</evidence>
<dbReference type="FunFam" id="1.10.3720.10:FF:000006">
    <property type="entry name" value="Glutamate/aspartate ABC transporter, permease protein GltK"/>
    <property type="match status" value="1"/>
</dbReference>
<feature type="transmembrane region" description="Helical" evidence="13">
    <location>
        <begin position="76"/>
        <end position="102"/>
    </location>
</feature>
<feature type="transmembrane region" description="Helical" evidence="13">
    <location>
        <begin position="239"/>
        <end position="257"/>
    </location>
</feature>
<dbReference type="EMBL" id="JRUQ01000039">
    <property type="protein sequence ID" value="KGT92864.1"/>
    <property type="molecule type" value="Genomic_DNA"/>
</dbReference>
<comment type="caution">
    <text evidence="15">The sequence shown here is derived from an EMBL/GenBank/DDBJ whole genome shotgun (WGS) entry which is preliminary data.</text>
</comment>
<accession>A0A0A3Z520</accession>
<gene>
    <name evidence="15" type="ORF">NG99_13055</name>
</gene>
<keyword evidence="3 13" id="KW-0813">Transport</keyword>
<feature type="transmembrane region" description="Helical" evidence="13">
    <location>
        <begin position="38"/>
        <end position="56"/>
    </location>
</feature>
<dbReference type="eggNOG" id="COG0765">
    <property type="taxonomic scope" value="Bacteria"/>
</dbReference>
<evidence type="ECO:0000256" key="1">
    <source>
        <dbReference type="ARBA" id="ARBA00004429"/>
    </source>
</evidence>